<keyword evidence="1" id="KW-0732">Signal</keyword>
<dbReference type="Pfam" id="PF10502">
    <property type="entry name" value="Peptidase_S26"/>
    <property type="match status" value="1"/>
</dbReference>
<protein>
    <submittedName>
        <fullName evidence="3">Conjugal transfer protein</fullName>
    </submittedName>
</protein>
<feature type="signal peptide" evidence="1">
    <location>
        <begin position="1"/>
        <end position="21"/>
    </location>
</feature>
<dbReference type="RefSeq" id="WP_109101337.1">
    <property type="nucleotide sequence ID" value="NZ_QDKQ01000046.1"/>
</dbReference>
<organism evidence="3 4">
    <name type="scientific">Caulobacter endophyticus</name>
    <dbReference type="NCBI Taxonomy" id="2172652"/>
    <lineage>
        <taxon>Bacteria</taxon>
        <taxon>Pseudomonadati</taxon>
        <taxon>Pseudomonadota</taxon>
        <taxon>Alphaproteobacteria</taxon>
        <taxon>Caulobacterales</taxon>
        <taxon>Caulobacteraceae</taxon>
        <taxon>Caulobacter</taxon>
    </lineage>
</organism>
<gene>
    <name evidence="3" type="ORF">DDF67_13155</name>
</gene>
<accession>A0A2T9JY24</accession>
<evidence type="ECO:0000313" key="3">
    <source>
        <dbReference type="EMBL" id="PVM88607.1"/>
    </source>
</evidence>
<dbReference type="InterPro" id="IPR019533">
    <property type="entry name" value="Peptidase_S26"/>
</dbReference>
<dbReference type="Proteomes" id="UP000245073">
    <property type="component" value="Unassembled WGS sequence"/>
</dbReference>
<keyword evidence="4" id="KW-1185">Reference proteome</keyword>
<evidence type="ECO:0000259" key="2">
    <source>
        <dbReference type="Pfam" id="PF10502"/>
    </source>
</evidence>
<reference evidence="3 4" key="1">
    <citation type="submission" date="2018-04" db="EMBL/GenBank/DDBJ databases">
        <title>The genome sequence of Caulobacter sp. 744.</title>
        <authorList>
            <person name="Gao J."/>
            <person name="Sun J."/>
        </authorList>
    </citation>
    <scope>NUCLEOTIDE SEQUENCE [LARGE SCALE GENOMIC DNA]</scope>
    <source>
        <strain evidence="3 4">774</strain>
    </source>
</reference>
<evidence type="ECO:0000313" key="4">
    <source>
        <dbReference type="Proteomes" id="UP000245073"/>
    </source>
</evidence>
<proteinExistence type="predicted"/>
<dbReference type="GO" id="GO:0006465">
    <property type="term" value="P:signal peptide processing"/>
    <property type="evidence" value="ECO:0007669"/>
    <property type="project" value="InterPro"/>
</dbReference>
<dbReference type="EMBL" id="QDKQ01000046">
    <property type="protein sequence ID" value="PVM88607.1"/>
    <property type="molecule type" value="Genomic_DNA"/>
</dbReference>
<feature type="domain" description="Peptidase S26" evidence="2">
    <location>
        <begin position="34"/>
        <end position="161"/>
    </location>
</feature>
<dbReference type="SUPFAM" id="SSF51306">
    <property type="entry name" value="LexA/Signal peptidase"/>
    <property type="match status" value="1"/>
</dbReference>
<evidence type="ECO:0000256" key="1">
    <source>
        <dbReference type="SAM" id="SignalP"/>
    </source>
</evidence>
<comment type="caution">
    <text evidence="3">The sequence shown here is derived from an EMBL/GenBank/DDBJ whole genome shotgun (WGS) entry which is preliminary data.</text>
</comment>
<name>A0A2T9JY24_9CAUL</name>
<dbReference type="InterPro" id="IPR036286">
    <property type="entry name" value="LexA/Signal_pep-like_sf"/>
</dbReference>
<dbReference type="OrthoDB" id="5360818at2"/>
<sequence length="167" mass="17724">MRVSGLLVLAALIPAPLAAGAALLDAPLVLLNTSPSEPPGFYRRVQGAPAPGTLIAFRPPPAAMDYLRSAQPGRARGSILKAVMAGEGAEVCAGAQLVVEGRRLGPIAERDRAGRPLPRWRGCRRLSAGEWVVFSGRIPNSFDSRYYGPVLDAEILGVYAPIWTWGP</sequence>
<dbReference type="GO" id="GO:0004252">
    <property type="term" value="F:serine-type endopeptidase activity"/>
    <property type="evidence" value="ECO:0007669"/>
    <property type="project" value="InterPro"/>
</dbReference>
<dbReference type="AlphaFoldDB" id="A0A2T9JY24"/>
<feature type="chain" id="PRO_5015736354" evidence="1">
    <location>
        <begin position="22"/>
        <end position="167"/>
    </location>
</feature>